<evidence type="ECO:0000259" key="1">
    <source>
        <dbReference type="PROSITE" id="PS50965"/>
    </source>
</evidence>
<dbReference type="PROSITE" id="PS50965">
    <property type="entry name" value="NERD"/>
    <property type="match status" value="1"/>
</dbReference>
<proteinExistence type="predicted"/>
<comment type="caution">
    <text evidence="2">The sequence shown here is derived from an EMBL/GenBank/DDBJ whole genome shotgun (WGS) entry which is preliminary data.</text>
</comment>
<sequence>MGMGKRVVQERLAAMAVIESRVRTGHPSYGRIKEDLDMRLAGYAGEKKADFYMEEATLKDKPMVLKDVMVPAGGKRVQVDTLVLHPAFVLAVEVKNMTGELYFDEDTGQFYRIKNGVREGMRNPEDQLNRSIAATERFLASIELPVRVHGAIVLASYNGLIIQGPASKPIFPVDRLPGHIEKLEKENRAVLKRTDLQFIVDTLSLLSREKQDQYFKWYNLTDDDIDFGVRCPSCFKIGMERGHGKWICKKCNSDSADAHLATLQEYRVIYGEVVTSKILKDLMKLPNIYLANRLLQEKFSTINENKRNKQYRVKSDLSLLEPFIKHLLYRR</sequence>
<dbReference type="Proteomes" id="UP000272481">
    <property type="component" value="Unassembled WGS sequence"/>
</dbReference>
<name>A0ABX9ZAX9_9BACL</name>
<keyword evidence="3" id="KW-1185">Reference proteome</keyword>
<reference evidence="2 3" key="1">
    <citation type="submission" date="2018-12" db="EMBL/GenBank/DDBJ databases">
        <title>Comparitive functional genomics of dry heat resistant strains isolated from the viking spacecraft.</title>
        <authorList>
            <person name="Seuylemezian A."/>
            <person name="Vaishampayan P."/>
        </authorList>
    </citation>
    <scope>NUCLEOTIDE SEQUENCE [LARGE SCALE GENOMIC DNA]</scope>
    <source>
        <strain evidence="2 3">M6-11</strain>
    </source>
</reference>
<protein>
    <submittedName>
        <fullName evidence="2">NERD domain-containing protein</fullName>
    </submittedName>
</protein>
<dbReference type="Pfam" id="PF08378">
    <property type="entry name" value="NERD"/>
    <property type="match status" value="1"/>
</dbReference>
<accession>A0ABX9ZAX9</accession>
<evidence type="ECO:0000313" key="3">
    <source>
        <dbReference type="Proteomes" id="UP000272481"/>
    </source>
</evidence>
<dbReference type="EMBL" id="RWGW01000024">
    <property type="protein sequence ID" value="RSK24644.1"/>
    <property type="molecule type" value="Genomic_DNA"/>
</dbReference>
<gene>
    <name evidence="2" type="ORF">EJA12_13330</name>
</gene>
<evidence type="ECO:0000313" key="2">
    <source>
        <dbReference type="EMBL" id="RSK24644.1"/>
    </source>
</evidence>
<feature type="domain" description="NERD" evidence="1">
    <location>
        <begin position="41"/>
        <end position="158"/>
    </location>
</feature>
<dbReference type="InterPro" id="IPR011528">
    <property type="entry name" value="NERD"/>
</dbReference>
<organism evidence="2 3">
    <name type="scientific">Bhargavaea beijingensis</name>
    <dbReference type="NCBI Taxonomy" id="426756"/>
    <lineage>
        <taxon>Bacteria</taxon>
        <taxon>Bacillati</taxon>
        <taxon>Bacillota</taxon>
        <taxon>Bacilli</taxon>
        <taxon>Bacillales</taxon>
        <taxon>Caryophanaceae</taxon>
        <taxon>Bhargavaea</taxon>
    </lineage>
</organism>